<comment type="caution">
    <text evidence="1">The sequence shown here is derived from an EMBL/GenBank/DDBJ whole genome shotgun (WGS) entry which is preliminary data.</text>
</comment>
<dbReference type="EMBL" id="CAJNNV010002091">
    <property type="protein sequence ID" value="CAE8586483.1"/>
    <property type="molecule type" value="Genomic_DNA"/>
</dbReference>
<dbReference type="AlphaFoldDB" id="A0A813DCN9"/>
<protein>
    <submittedName>
        <fullName evidence="1">Uncharacterized protein</fullName>
    </submittedName>
</protein>
<gene>
    <name evidence="1" type="ORF">PGLA1383_LOCUS5346</name>
</gene>
<organism evidence="1 2">
    <name type="scientific">Polarella glacialis</name>
    <name type="common">Dinoflagellate</name>
    <dbReference type="NCBI Taxonomy" id="89957"/>
    <lineage>
        <taxon>Eukaryota</taxon>
        <taxon>Sar</taxon>
        <taxon>Alveolata</taxon>
        <taxon>Dinophyceae</taxon>
        <taxon>Suessiales</taxon>
        <taxon>Suessiaceae</taxon>
        <taxon>Polarella</taxon>
    </lineage>
</organism>
<name>A0A813DCN9_POLGL</name>
<sequence>MSATWIKRFQQSALCLERAGMCCMSSTTHMQLTLCRGPRAPNTARPALRPSCCTRWPTLTGTRARLWLARCTWKPQRL</sequence>
<reference evidence="1" key="1">
    <citation type="submission" date="2021-02" db="EMBL/GenBank/DDBJ databases">
        <authorList>
            <person name="Dougan E. K."/>
            <person name="Rhodes N."/>
            <person name="Thang M."/>
            <person name="Chan C."/>
        </authorList>
    </citation>
    <scope>NUCLEOTIDE SEQUENCE</scope>
</reference>
<proteinExistence type="predicted"/>
<dbReference type="Proteomes" id="UP000654075">
    <property type="component" value="Unassembled WGS sequence"/>
</dbReference>
<evidence type="ECO:0000313" key="1">
    <source>
        <dbReference type="EMBL" id="CAE8586483.1"/>
    </source>
</evidence>
<keyword evidence="2" id="KW-1185">Reference proteome</keyword>
<accession>A0A813DCN9</accession>
<evidence type="ECO:0000313" key="2">
    <source>
        <dbReference type="Proteomes" id="UP000654075"/>
    </source>
</evidence>